<keyword evidence="3" id="KW-1185">Reference proteome</keyword>
<evidence type="ECO:0000313" key="2">
    <source>
        <dbReference type="EMBL" id="KAF4074509.1"/>
    </source>
</evidence>
<comment type="caution">
    <text evidence="2">The sequence shown here is derived from an EMBL/GenBank/DDBJ whole genome shotgun (WGS) entry which is preliminary data.</text>
</comment>
<gene>
    <name evidence="2" type="ORF">AMELA_G00240150</name>
</gene>
<protein>
    <submittedName>
        <fullName evidence="2">Uncharacterized protein</fullName>
    </submittedName>
</protein>
<sequence>MSGAKDETGKRARERRERERGSEWERKAKAGKQREREREKRRRRSGHRCKDTPLHCNTVPWNSAPFAQVWLTVKLEQLQHVLQHGYGKRWSHVT</sequence>
<proteinExistence type="predicted"/>
<feature type="compositionally biased region" description="Basic and acidic residues" evidence="1">
    <location>
        <begin position="1"/>
        <end position="38"/>
    </location>
</feature>
<feature type="region of interest" description="Disordered" evidence="1">
    <location>
        <begin position="1"/>
        <end position="54"/>
    </location>
</feature>
<reference evidence="2 3" key="1">
    <citation type="submission" date="2020-02" db="EMBL/GenBank/DDBJ databases">
        <title>A chromosome-scale genome assembly of the black bullhead catfish (Ameiurus melas).</title>
        <authorList>
            <person name="Wen M."/>
            <person name="Zham M."/>
            <person name="Cabau C."/>
            <person name="Klopp C."/>
            <person name="Donnadieu C."/>
            <person name="Roques C."/>
            <person name="Bouchez O."/>
            <person name="Lampietro C."/>
            <person name="Jouanno E."/>
            <person name="Herpin A."/>
            <person name="Louis A."/>
            <person name="Berthelot C."/>
            <person name="Parey E."/>
            <person name="Roest-Crollius H."/>
            <person name="Braasch I."/>
            <person name="Postlethwait J."/>
            <person name="Robinson-Rechavi M."/>
            <person name="Echchiki A."/>
            <person name="Begum T."/>
            <person name="Montfort J."/>
            <person name="Schartl M."/>
            <person name="Bobe J."/>
            <person name="Guiguen Y."/>
        </authorList>
    </citation>
    <scope>NUCLEOTIDE SEQUENCE [LARGE SCALE GENOMIC DNA]</scope>
    <source>
        <strain evidence="2">M_S1</strain>
        <tissue evidence="2">Blood</tissue>
    </source>
</reference>
<name>A0A7J5ZXU5_AMEME</name>
<dbReference type="AlphaFoldDB" id="A0A7J5ZXU5"/>
<dbReference type="EMBL" id="JAAGNN010000022">
    <property type="protein sequence ID" value="KAF4074509.1"/>
    <property type="molecule type" value="Genomic_DNA"/>
</dbReference>
<evidence type="ECO:0000256" key="1">
    <source>
        <dbReference type="SAM" id="MobiDB-lite"/>
    </source>
</evidence>
<organism evidence="2 3">
    <name type="scientific">Ameiurus melas</name>
    <name type="common">Black bullhead</name>
    <name type="synonym">Silurus melas</name>
    <dbReference type="NCBI Taxonomy" id="219545"/>
    <lineage>
        <taxon>Eukaryota</taxon>
        <taxon>Metazoa</taxon>
        <taxon>Chordata</taxon>
        <taxon>Craniata</taxon>
        <taxon>Vertebrata</taxon>
        <taxon>Euteleostomi</taxon>
        <taxon>Actinopterygii</taxon>
        <taxon>Neopterygii</taxon>
        <taxon>Teleostei</taxon>
        <taxon>Ostariophysi</taxon>
        <taxon>Siluriformes</taxon>
        <taxon>Ictaluridae</taxon>
        <taxon>Ameiurus</taxon>
    </lineage>
</organism>
<dbReference type="Proteomes" id="UP000593565">
    <property type="component" value="Unassembled WGS sequence"/>
</dbReference>
<accession>A0A7J5ZXU5</accession>
<evidence type="ECO:0000313" key="3">
    <source>
        <dbReference type="Proteomes" id="UP000593565"/>
    </source>
</evidence>